<dbReference type="CDD" id="cd11308">
    <property type="entry name" value="Peptidase_M14NE-CP-C_like"/>
    <property type="match status" value="1"/>
</dbReference>
<dbReference type="GO" id="GO:0016485">
    <property type="term" value="P:protein processing"/>
    <property type="evidence" value="ECO:0007669"/>
    <property type="project" value="TreeGrafter"/>
</dbReference>
<protein>
    <submittedName>
        <fullName evidence="1">Carboxypeptidase regulatory-like domain-containing protein</fullName>
    </submittedName>
</protein>
<reference evidence="1" key="1">
    <citation type="submission" date="2017-02" db="UniProtKB">
        <authorList>
            <consortium name="WormBaseParasite"/>
        </authorList>
    </citation>
    <scope>IDENTIFICATION</scope>
</reference>
<dbReference type="GO" id="GO:0006518">
    <property type="term" value="P:peptide metabolic process"/>
    <property type="evidence" value="ECO:0007669"/>
    <property type="project" value="TreeGrafter"/>
</dbReference>
<proteinExistence type="predicted"/>
<name>A0A0N4VXI2_HAEPC</name>
<dbReference type="Gene3D" id="2.60.40.1120">
    <property type="entry name" value="Carboxypeptidase-like, regulatory domain"/>
    <property type="match status" value="1"/>
</dbReference>
<dbReference type="GO" id="GO:0004181">
    <property type="term" value="F:metallocarboxypeptidase activity"/>
    <property type="evidence" value="ECO:0007669"/>
    <property type="project" value="TreeGrafter"/>
</dbReference>
<organism evidence="1">
    <name type="scientific">Haemonchus placei</name>
    <name type="common">Barber's pole worm</name>
    <dbReference type="NCBI Taxonomy" id="6290"/>
    <lineage>
        <taxon>Eukaryota</taxon>
        <taxon>Metazoa</taxon>
        <taxon>Ecdysozoa</taxon>
        <taxon>Nematoda</taxon>
        <taxon>Chromadorea</taxon>
        <taxon>Rhabditida</taxon>
        <taxon>Rhabditina</taxon>
        <taxon>Rhabditomorpha</taxon>
        <taxon>Strongyloidea</taxon>
        <taxon>Trichostrongylidae</taxon>
        <taxon>Haemonchus</taxon>
    </lineage>
</organism>
<accession>A0A0N4VXI2</accession>
<evidence type="ECO:0000313" key="1">
    <source>
        <dbReference type="WBParaSite" id="HPLM_0000200201-mRNA-1"/>
    </source>
</evidence>
<dbReference type="WBParaSite" id="HPLM_0000200201-mRNA-1">
    <property type="protein sequence ID" value="HPLM_0000200201-mRNA-1"/>
    <property type="gene ID" value="HPLM_0000200201"/>
</dbReference>
<sequence>LLEMAHKGVYGLVTDINGKPAGNATIAVEQGKTIRATSAGEYWRILPPGKHLLTAEAPGLEMEKFEVEVKDVLIRHDFKLKTCHDQDITQSIIMRGTGRVRIAVVGIGSGCTGGLRSAAELPLNLKETSLGLIS</sequence>
<dbReference type="InterPro" id="IPR050753">
    <property type="entry name" value="Peptidase_M14_domain"/>
</dbReference>
<dbReference type="SUPFAM" id="SSF49464">
    <property type="entry name" value="Carboxypeptidase regulatory domain-like"/>
    <property type="match status" value="1"/>
</dbReference>
<dbReference type="GO" id="GO:0005615">
    <property type="term" value="C:extracellular space"/>
    <property type="evidence" value="ECO:0007669"/>
    <property type="project" value="TreeGrafter"/>
</dbReference>
<dbReference type="Pfam" id="PF13620">
    <property type="entry name" value="CarboxypepD_reg"/>
    <property type="match status" value="1"/>
</dbReference>
<dbReference type="AlphaFoldDB" id="A0A0N4VXI2"/>
<dbReference type="InterPro" id="IPR008969">
    <property type="entry name" value="CarboxyPept-like_regulatory"/>
</dbReference>
<dbReference type="PANTHER" id="PTHR11532">
    <property type="entry name" value="PROTEASE M14 CARBOXYPEPTIDASE"/>
    <property type="match status" value="1"/>
</dbReference>
<dbReference type="PANTHER" id="PTHR11532:SF62">
    <property type="entry name" value="CARBOXYPEPTIDASE D"/>
    <property type="match status" value="1"/>
</dbReference>